<evidence type="ECO:0000256" key="9">
    <source>
        <dbReference type="SAM" id="SignalP"/>
    </source>
</evidence>
<dbReference type="GO" id="GO:0005886">
    <property type="term" value="C:plasma membrane"/>
    <property type="evidence" value="ECO:0007669"/>
    <property type="project" value="TreeGrafter"/>
</dbReference>
<dbReference type="AlphaFoldDB" id="A0A6F9DB30"/>
<proteinExistence type="evidence at transcript level"/>
<keyword evidence="3 7" id="KW-0472">Membrane</keyword>
<dbReference type="PANTHER" id="PTHR11304">
    <property type="entry name" value="EPHRIN"/>
    <property type="match status" value="1"/>
</dbReference>
<feature type="chain" id="PRO_5026035634" evidence="9">
    <location>
        <begin position="20"/>
        <end position="255"/>
    </location>
</feature>
<evidence type="ECO:0000256" key="3">
    <source>
        <dbReference type="ARBA" id="ARBA00023136"/>
    </source>
</evidence>
<keyword evidence="2 9" id="KW-0732">Signal</keyword>
<dbReference type="GO" id="GO:0048013">
    <property type="term" value="P:ephrin receptor signaling pathway"/>
    <property type="evidence" value="ECO:0007669"/>
    <property type="project" value="TreeGrafter"/>
</dbReference>
<evidence type="ECO:0000259" key="10">
    <source>
        <dbReference type="PROSITE" id="PS51551"/>
    </source>
</evidence>
<dbReference type="GO" id="GO:0007411">
    <property type="term" value="P:axon guidance"/>
    <property type="evidence" value="ECO:0007669"/>
    <property type="project" value="TreeGrafter"/>
</dbReference>
<name>A0A6F9DB30_9ASCI</name>
<dbReference type="SUPFAM" id="SSF49503">
    <property type="entry name" value="Cupredoxins"/>
    <property type="match status" value="1"/>
</dbReference>
<organism evidence="11">
    <name type="scientific">Phallusia mammillata</name>
    <dbReference type="NCBI Taxonomy" id="59560"/>
    <lineage>
        <taxon>Eukaryota</taxon>
        <taxon>Metazoa</taxon>
        <taxon>Chordata</taxon>
        <taxon>Tunicata</taxon>
        <taxon>Ascidiacea</taxon>
        <taxon>Phlebobranchia</taxon>
        <taxon>Ascidiidae</taxon>
        <taxon>Phallusia</taxon>
    </lineage>
</organism>
<dbReference type="PROSITE" id="PS51551">
    <property type="entry name" value="EPHRIN_RBD_2"/>
    <property type="match status" value="1"/>
</dbReference>
<sequence length="255" mass="29308">MLFVASIFLIAFGPRFLTAAKFEIQWDPVLEPRLGKGIMHLEVDVDDWLDIICPYTSVHKRHRSTNRHLLIELFNVTKEEFTQCTATRERTILRCFDPEHETKLTTKFQKRSPSPVGFVFKPGHTYYYFSKPRTKQSGTCDKDILKLVITIRKEKDQGQDSKHKNSWKNNRGPEIFIQSPDAISNTRDHKRENHNKHKPMDPVVRPIVKTPQAPRASAAASSNNDDNAATRIHQVSFGLTLSSFLIALLMCMYVA</sequence>
<evidence type="ECO:0000256" key="7">
    <source>
        <dbReference type="RuleBase" id="RU004375"/>
    </source>
</evidence>
<evidence type="ECO:0000256" key="2">
    <source>
        <dbReference type="ARBA" id="ARBA00022729"/>
    </source>
</evidence>
<feature type="signal peptide" evidence="9">
    <location>
        <begin position="1"/>
        <end position="19"/>
    </location>
</feature>
<evidence type="ECO:0000313" key="11">
    <source>
        <dbReference type="EMBL" id="CAB3241346.1"/>
    </source>
</evidence>
<dbReference type="EMBL" id="LR784760">
    <property type="protein sequence ID" value="CAB3241346.1"/>
    <property type="molecule type" value="mRNA"/>
</dbReference>
<evidence type="ECO:0000256" key="8">
    <source>
        <dbReference type="SAM" id="MobiDB-lite"/>
    </source>
</evidence>
<evidence type="ECO:0000256" key="1">
    <source>
        <dbReference type="ARBA" id="ARBA00004370"/>
    </source>
</evidence>
<evidence type="ECO:0000256" key="6">
    <source>
        <dbReference type="PROSITE-ProRule" id="PRU00884"/>
    </source>
</evidence>
<comment type="caution">
    <text evidence="6">Lacks conserved residue(s) required for the propagation of feature annotation.</text>
</comment>
<dbReference type="InterPro" id="IPR001799">
    <property type="entry name" value="Ephrin_RBD"/>
</dbReference>
<comment type="similarity">
    <text evidence="6 7">Belongs to the ephrin family.</text>
</comment>
<dbReference type="InterPro" id="IPR031328">
    <property type="entry name" value="Ephrin"/>
</dbReference>
<keyword evidence="5" id="KW-0325">Glycoprotein</keyword>
<dbReference type="PRINTS" id="PR01347">
    <property type="entry name" value="EPHRIN"/>
</dbReference>
<evidence type="ECO:0000256" key="4">
    <source>
        <dbReference type="ARBA" id="ARBA00023157"/>
    </source>
</evidence>
<dbReference type="GO" id="GO:0046875">
    <property type="term" value="F:ephrin receptor binding"/>
    <property type="evidence" value="ECO:0007669"/>
    <property type="project" value="TreeGrafter"/>
</dbReference>
<dbReference type="Pfam" id="PF00812">
    <property type="entry name" value="Ephrin"/>
    <property type="match status" value="1"/>
</dbReference>
<gene>
    <name evidence="11" type="primary">Efna.a</name>
</gene>
<feature type="domain" description="Ephrin RBD" evidence="10">
    <location>
        <begin position="19"/>
        <end position="151"/>
    </location>
</feature>
<dbReference type="Gene3D" id="2.60.40.420">
    <property type="entry name" value="Cupredoxins - blue copper proteins"/>
    <property type="match status" value="1"/>
</dbReference>
<evidence type="ECO:0000256" key="5">
    <source>
        <dbReference type="ARBA" id="ARBA00023180"/>
    </source>
</evidence>
<dbReference type="PANTHER" id="PTHR11304:SF29">
    <property type="entry name" value="EPHRIN"/>
    <property type="match status" value="1"/>
</dbReference>
<dbReference type="InterPro" id="IPR008972">
    <property type="entry name" value="Cupredoxin"/>
</dbReference>
<keyword evidence="4" id="KW-1015">Disulfide bond</keyword>
<protein>
    <submittedName>
        <fullName evidence="11">EphrinA-a ephrin</fullName>
    </submittedName>
</protein>
<accession>A0A6F9DB30</accession>
<reference evidence="11" key="1">
    <citation type="submission" date="2020-04" db="EMBL/GenBank/DDBJ databases">
        <authorList>
            <person name="Neveu A P."/>
        </authorList>
    </citation>
    <scope>NUCLEOTIDE SEQUENCE</scope>
    <source>
        <tissue evidence="11">Whole embryo</tissue>
    </source>
</reference>
<feature type="region of interest" description="Disordered" evidence="8">
    <location>
        <begin position="155"/>
        <end position="174"/>
    </location>
</feature>
<comment type="subcellular location">
    <subcellularLocation>
        <location evidence="1">Membrane</location>
    </subcellularLocation>
</comment>